<dbReference type="PANTHER" id="PTHR11516:SF60">
    <property type="entry name" value="PYRUVATE DEHYDROGENASE E1 COMPONENT SUBUNIT ALPHA"/>
    <property type="match status" value="1"/>
</dbReference>
<keyword evidence="3" id="KW-0786">Thiamine pyrophosphate</keyword>
<comment type="caution">
    <text evidence="5">The sequence shown here is derived from an EMBL/GenBank/DDBJ whole genome shotgun (WGS) entry which is preliminary data.</text>
</comment>
<dbReference type="SUPFAM" id="SSF52518">
    <property type="entry name" value="Thiamin diphosphate-binding fold (THDP-binding)"/>
    <property type="match status" value="1"/>
</dbReference>
<keyword evidence="2" id="KW-0560">Oxidoreductase</keyword>
<dbReference type="InterPro" id="IPR029061">
    <property type="entry name" value="THDP-binding"/>
</dbReference>
<dbReference type="Gene3D" id="3.40.50.970">
    <property type="match status" value="1"/>
</dbReference>
<dbReference type="EMBL" id="JACHDB010000001">
    <property type="protein sequence ID" value="MBB5431014.1"/>
    <property type="molecule type" value="Genomic_DNA"/>
</dbReference>
<evidence type="ECO:0000256" key="3">
    <source>
        <dbReference type="ARBA" id="ARBA00023052"/>
    </source>
</evidence>
<evidence type="ECO:0000256" key="1">
    <source>
        <dbReference type="ARBA" id="ARBA00001964"/>
    </source>
</evidence>
<evidence type="ECO:0000259" key="4">
    <source>
        <dbReference type="Pfam" id="PF00676"/>
    </source>
</evidence>
<keyword evidence="5" id="KW-0670">Pyruvate</keyword>
<evidence type="ECO:0000313" key="6">
    <source>
        <dbReference type="Proteomes" id="UP000572635"/>
    </source>
</evidence>
<dbReference type="GO" id="GO:0004739">
    <property type="term" value="F:pyruvate dehydrogenase (acetyl-transferring) activity"/>
    <property type="evidence" value="ECO:0007669"/>
    <property type="project" value="TreeGrafter"/>
</dbReference>
<reference evidence="5 6" key="1">
    <citation type="submission" date="2020-08" db="EMBL/GenBank/DDBJ databases">
        <title>Sequencing the genomes of 1000 actinobacteria strains.</title>
        <authorList>
            <person name="Klenk H.-P."/>
        </authorList>
    </citation>
    <scope>NUCLEOTIDE SEQUENCE [LARGE SCALE GENOMIC DNA]</scope>
    <source>
        <strain evidence="5 6">DSM 44551</strain>
    </source>
</reference>
<keyword evidence="6" id="KW-1185">Reference proteome</keyword>
<comment type="cofactor">
    <cofactor evidence="1">
        <name>thiamine diphosphate</name>
        <dbReference type="ChEBI" id="CHEBI:58937"/>
    </cofactor>
</comment>
<accession>A0A7W8QIR9</accession>
<dbReference type="Proteomes" id="UP000572635">
    <property type="component" value="Unassembled WGS sequence"/>
</dbReference>
<evidence type="ECO:0000256" key="2">
    <source>
        <dbReference type="ARBA" id="ARBA00023002"/>
    </source>
</evidence>
<dbReference type="InterPro" id="IPR001017">
    <property type="entry name" value="DH_E1"/>
</dbReference>
<dbReference type="RefSeq" id="WP_281397687.1">
    <property type="nucleotide sequence ID" value="NZ_BAAAJD010000127.1"/>
</dbReference>
<name>A0A7W8QIR9_9ACTN</name>
<dbReference type="Pfam" id="PF00676">
    <property type="entry name" value="E1_dh"/>
    <property type="match status" value="1"/>
</dbReference>
<dbReference type="PANTHER" id="PTHR11516">
    <property type="entry name" value="PYRUVATE DEHYDROGENASE E1 COMPONENT, ALPHA SUBUNIT BACTERIAL AND ORGANELLAR"/>
    <property type="match status" value="1"/>
</dbReference>
<dbReference type="AlphaFoldDB" id="A0A7W8QIR9"/>
<proteinExistence type="predicted"/>
<evidence type="ECO:0000313" key="5">
    <source>
        <dbReference type="EMBL" id="MBB5431014.1"/>
    </source>
</evidence>
<protein>
    <submittedName>
        <fullName evidence="5">TPP-dependent pyruvate/acetoin dehydrogenase alpha subunit</fullName>
    </submittedName>
</protein>
<organism evidence="5 6">
    <name type="scientific">Nocardiopsis composta</name>
    <dbReference type="NCBI Taxonomy" id="157465"/>
    <lineage>
        <taxon>Bacteria</taxon>
        <taxon>Bacillati</taxon>
        <taxon>Actinomycetota</taxon>
        <taxon>Actinomycetes</taxon>
        <taxon>Streptosporangiales</taxon>
        <taxon>Nocardiopsidaceae</taxon>
        <taxon>Nocardiopsis</taxon>
    </lineage>
</organism>
<feature type="domain" description="Dehydrogenase E1 component" evidence="4">
    <location>
        <begin position="13"/>
        <end position="158"/>
    </location>
</feature>
<gene>
    <name evidence="5" type="ORF">HDA36_001098</name>
</gene>
<dbReference type="GO" id="GO:0000287">
    <property type="term" value="F:magnesium ion binding"/>
    <property type="evidence" value="ECO:0007669"/>
    <property type="project" value="UniProtKB-ARBA"/>
</dbReference>
<sequence>MELTDERLIEMYRRMLRIRHFDEAVEKLAGRGLVPGAAHLTIGQEAEVVGACMAVRADDYMVGNHRSHGHPIGKGADLKRLMAELMGKSTGVNRGKGGSMHLADFSVGSLGESSIVGSGIPVATGAALAAQMSGDGRVSLCFFGDGASNEGAFHEALNTRR</sequence>
<dbReference type="InterPro" id="IPR050642">
    <property type="entry name" value="PDH_E1_Alpha_Subunit"/>
</dbReference>
<dbReference type="GO" id="GO:0006086">
    <property type="term" value="P:pyruvate decarboxylation to acetyl-CoA"/>
    <property type="evidence" value="ECO:0007669"/>
    <property type="project" value="TreeGrafter"/>
</dbReference>